<keyword evidence="1" id="KW-0812">Transmembrane</keyword>
<sequence length="408" mass="45666">MISCHNCHQEYYHSAEQGDILSCSFNATRPPVQLEWFRKLGDGYENLEMQQFSSTENSNGTFNSLATVHLLQGSSNLTQLLVCRATWPLSEWRREREILLDFSSNVSFSDVTPKIQHMEINRYAEIQCVQSTSDYVVWKRNLPNSEPELIGFHSHQMTETISDISDVKVSAEGSLIFASPRVQHEGMYVCISGDGQNEEIQMTSVEILIPPSPPYLQITGCDDSYRCVFREDSTNKLTCAVYGVRPSVTLEWIAENEDDISFFNHKLVFKERDETSDTIISVEYKVSQDILCGKEILIKCHLYGPLSKIMKAESTALVIPASCKENEVKEEHGHGGLVTAVVILSVIVIAFVGGGIMICICHKYSASVQTDTKEGRQIPNGTPVCIVEVGFGLKDSKEVSVEDNQDNQ</sequence>
<dbReference type="OrthoDB" id="8718740at2759"/>
<feature type="domain" description="Ig-like" evidence="2">
    <location>
        <begin position="213"/>
        <end position="292"/>
    </location>
</feature>
<dbReference type="EMBL" id="JAIZAY010000013">
    <property type="protein sequence ID" value="KAJ8030582.1"/>
    <property type="molecule type" value="Genomic_DNA"/>
</dbReference>
<name>A0A9Q1H0J1_HOLLE</name>
<keyword evidence="1" id="KW-0472">Membrane</keyword>
<evidence type="ECO:0000313" key="3">
    <source>
        <dbReference type="EMBL" id="KAJ8030582.1"/>
    </source>
</evidence>
<dbReference type="InterPro" id="IPR007110">
    <property type="entry name" value="Ig-like_dom"/>
</dbReference>
<evidence type="ECO:0000259" key="2">
    <source>
        <dbReference type="PROSITE" id="PS50835"/>
    </source>
</evidence>
<accession>A0A9Q1H0J1</accession>
<dbReference type="InterPro" id="IPR013783">
    <property type="entry name" value="Ig-like_fold"/>
</dbReference>
<evidence type="ECO:0000313" key="4">
    <source>
        <dbReference type="Proteomes" id="UP001152320"/>
    </source>
</evidence>
<protein>
    <recommendedName>
        <fullName evidence="2">Ig-like domain-containing protein</fullName>
    </recommendedName>
</protein>
<proteinExistence type="predicted"/>
<dbReference type="Gene3D" id="2.60.40.10">
    <property type="entry name" value="Immunoglobulins"/>
    <property type="match status" value="2"/>
</dbReference>
<evidence type="ECO:0000256" key="1">
    <source>
        <dbReference type="SAM" id="Phobius"/>
    </source>
</evidence>
<keyword evidence="1" id="KW-1133">Transmembrane helix</keyword>
<dbReference type="AlphaFoldDB" id="A0A9Q1H0J1"/>
<keyword evidence="4" id="KW-1185">Reference proteome</keyword>
<reference evidence="3" key="1">
    <citation type="submission" date="2021-10" db="EMBL/GenBank/DDBJ databases">
        <title>Tropical sea cucumber genome reveals ecological adaptation and Cuvierian tubules defense mechanism.</title>
        <authorList>
            <person name="Chen T."/>
        </authorList>
    </citation>
    <scope>NUCLEOTIDE SEQUENCE</scope>
    <source>
        <strain evidence="3">Nanhai2018</strain>
        <tissue evidence="3">Muscle</tissue>
    </source>
</reference>
<dbReference type="PROSITE" id="PS50835">
    <property type="entry name" value="IG_LIKE"/>
    <property type="match status" value="1"/>
</dbReference>
<gene>
    <name evidence="3" type="ORF">HOLleu_27038</name>
</gene>
<feature type="transmembrane region" description="Helical" evidence="1">
    <location>
        <begin position="337"/>
        <end position="360"/>
    </location>
</feature>
<dbReference type="SUPFAM" id="SSF48726">
    <property type="entry name" value="Immunoglobulin"/>
    <property type="match status" value="3"/>
</dbReference>
<comment type="caution">
    <text evidence="3">The sequence shown here is derived from an EMBL/GenBank/DDBJ whole genome shotgun (WGS) entry which is preliminary data.</text>
</comment>
<organism evidence="3 4">
    <name type="scientific">Holothuria leucospilota</name>
    <name type="common">Black long sea cucumber</name>
    <name type="synonym">Mertensiothuria leucospilota</name>
    <dbReference type="NCBI Taxonomy" id="206669"/>
    <lineage>
        <taxon>Eukaryota</taxon>
        <taxon>Metazoa</taxon>
        <taxon>Echinodermata</taxon>
        <taxon>Eleutherozoa</taxon>
        <taxon>Echinozoa</taxon>
        <taxon>Holothuroidea</taxon>
        <taxon>Aspidochirotacea</taxon>
        <taxon>Aspidochirotida</taxon>
        <taxon>Holothuriidae</taxon>
        <taxon>Holothuria</taxon>
    </lineage>
</organism>
<dbReference type="Proteomes" id="UP001152320">
    <property type="component" value="Chromosome 13"/>
</dbReference>
<dbReference type="InterPro" id="IPR036179">
    <property type="entry name" value="Ig-like_dom_sf"/>
</dbReference>